<organism evidence="2 3">
    <name type="scientific">Bos mutus</name>
    <name type="common">wild yak</name>
    <dbReference type="NCBI Taxonomy" id="72004"/>
    <lineage>
        <taxon>Eukaryota</taxon>
        <taxon>Metazoa</taxon>
        <taxon>Chordata</taxon>
        <taxon>Craniata</taxon>
        <taxon>Vertebrata</taxon>
        <taxon>Euteleostomi</taxon>
        <taxon>Mammalia</taxon>
        <taxon>Eutheria</taxon>
        <taxon>Laurasiatheria</taxon>
        <taxon>Artiodactyla</taxon>
        <taxon>Ruminantia</taxon>
        <taxon>Pecora</taxon>
        <taxon>Bovidae</taxon>
        <taxon>Bovinae</taxon>
        <taxon>Bos</taxon>
    </lineage>
</organism>
<evidence type="ECO:0000313" key="2">
    <source>
        <dbReference type="EMBL" id="MXQ98131.1"/>
    </source>
</evidence>
<gene>
    <name evidence="2" type="ORF">E5288_WYG003929</name>
</gene>
<dbReference type="Proteomes" id="UP000322234">
    <property type="component" value="Unassembled WGS sequence"/>
</dbReference>
<protein>
    <submittedName>
        <fullName evidence="2">Uncharacterized protein</fullName>
    </submittedName>
</protein>
<comment type="caution">
    <text evidence="2">The sequence shown here is derived from an EMBL/GenBank/DDBJ whole genome shotgun (WGS) entry which is preliminary data.</text>
</comment>
<dbReference type="EMBL" id="VBQZ03000220">
    <property type="protein sequence ID" value="MXQ98131.1"/>
    <property type="molecule type" value="Genomic_DNA"/>
</dbReference>
<dbReference type="AlphaFoldDB" id="A0A6B0S8E2"/>
<accession>A0A6B0S8E2</accession>
<reference evidence="2" key="1">
    <citation type="submission" date="2019-10" db="EMBL/GenBank/DDBJ databases">
        <title>The sequence and de novo assembly of the wild yak genome.</title>
        <authorList>
            <person name="Liu Y."/>
        </authorList>
    </citation>
    <scope>NUCLEOTIDE SEQUENCE [LARGE SCALE GENOMIC DNA]</scope>
    <source>
        <strain evidence="2">WY2019</strain>
    </source>
</reference>
<proteinExistence type="predicted"/>
<sequence length="274" mass="28979">MSVEQETLSGDVCGAGNTQRRCLWSRKHSAAMSVEQEALSGDVCVGGTRTSTLFDRHRVVGERRGLVHILSGQEDPPELPLCTGWIGPGRVWSRCPGWRPAASMARSDSGPEKRLGATSTSAFSDPAGTGQGAALLSQQSSPAAPLAWLDQVRDSPRTSASATLPLQLAPETLSEQKASAPLPSAQSGPPPTLKCLLDPAVGSAENMQPCSTLRASSPVSGTFHLPQVKASSFSFSVFGNTCGPKSKLVVWMWSNFKGRDHSPPRRKEVCTSAL</sequence>
<keyword evidence="3" id="KW-1185">Reference proteome</keyword>
<evidence type="ECO:0000256" key="1">
    <source>
        <dbReference type="SAM" id="MobiDB-lite"/>
    </source>
</evidence>
<name>A0A6B0S8E2_9CETA</name>
<feature type="region of interest" description="Disordered" evidence="1">
    <location>
        <begin position="100"/>
        <end position="137"/>
    </location>
</feature>
<evidence type="ECO:0000313" key="3">
    <source>
        <dbReference type="Proteomes" id="UP000322234"/>
    </source>
</evidence>